<sequence>MGVGCGGDVLEQPGHGHGVVLHHEGVRGVLLGSPGERAGVGGPLPLLVLVDDEVGAEGGGEQLGRREAGRVGDHGDGEAHARASTARTNASSSGLGSSSAARCRATAEAASSS</sequence>
<keyword evidence="3" id="KW-1185">Reference proteome</keyword>
<accession>A0ABN1N8T9</accession>
<evidence type="ECO:0000256" key="1">
    <source>
        <dbReference type="SAM" id="MobiDB-lite"/>
    </source>
</evidence>
<evidence type="ECO:0000313" key="3">
    <source>
        <dbReference type="Proteomes" id="UP001499967"/>
    </source>
</evidence>
<feature type="region of interest" description="Disordered" evidence="1">
    <location>
        <begin position="57"/>
        <end position="113"/>
    </location>
</feature>
<proteinExistence type="predicted"/>
<dbReference type="Proteomes" id="UP001499967">
    <property type="component" value="Unassembled WGS sequence"/>
</dbReference>
<feature type="compositionally biased region" description="Low complexity" evidence="1">
    <location>
        <begin position="82"/>
        <end position="113"/>
    </location>
</feature>
<protein>
    <submittedName>
        <fullName evidence="2">Uncharacterized protein</fullName>
    </submittedName>
</protein>
<evidence type="ECO:0000313" key="2">
    <source>
        <dbReference type="EMBL" id="GAA0897735.1"/>
    </source>
</evidence>
<feature type="compositionally biased region" description="Basic and acidic residues" evidence="1">
    <location>
        <begin position="63"/>
        <end position="81"/>
    </location>
</feature>
<organism evidence="2 3">
    <name type="scientific">Pseudonocardia zijingensis</name>
    <dbReference type="NCBI Taxonomy" id="153376"/>
    <lineage>
        <taxon>Bacteria</taxon>
        <taxon>Bacillati</taxon>
        <taxon>Actinomycetota</taxon>
        <taxon>Actinomycetes</taxon>
        <taxon>Pseudonocardiales</taxon>
        <taxon>Pseudonocardiaceae</taxon>
        <taxon>Pseudonocardia</taxon>
    </lineage>
</organism>
<dbReference type="EMBL" id="BAAAHP010000187">
    <property type="protein sequence ID" value="GAA0897735.1"/>
    <property type="molecule type" value="Genomic_DNA"/>
</dbReference>
<reference evidence="2 3" key="1">
    <citation type="journal article" date="2019" name="Int. J. Syst. Evol. Microbiol.">
        <title>The Global Catalogue of Microorganisms (GCM) 10K type strain sequencing project: providing services to taxonomists for standard genome sequencing and annotation.</title>
        <authorList>
            <consortium name="The Broad Institute Genomics Platform"/>
            <consortium name="The Broad Institute Genome Sequencing Center for Infectious Disease"/>
            <person name="Wu L."/>
            <person name="Ma J."/>
        </authorList>
    </citation>
    <scope>NUCLEOTIDE SEQUENCE [LARGE SCALE GENOMIC DNA]</scope>
    <source>
        <strain evidence="2 3">JCM 11117</strain>
    </source>
</reference>
<gene>
    <name evidence="2" type="ORF">GCM10009559_58860</name>
</gene>
<comment type="caution">
    <text evidence="2">The sequence shown here is derived from an EMBL/GenBank/DDBJ whole genome shotgun (WGS) entry which is preliminary data.</text>
</comment>
<name>A0ABN1N8T9_9PSEU</name>